<protein>
    <submittedName>
        <fullName evidence="2">Uncharacterized protein</fullName>
    </submittedName>
</protein>
<name>A0AC34RAZ7_9BILA</name>
<evidence type="ECO:0000313" key="1">
    <source>
        <dbReference type="Proteomes" id="UP000887576"/>
    </source>
</evidence>
<evidence type="ECO:0000313" key="2">
    <source>
        <dbReference type="WBParaSite" id="JU765_v2.g5282.t1"/>
    </source>
</evidence>
<dbReference type="WBParaSite" id="JU765_v2.g5282.t1">
    <property type="protein sequence ID" value="JU765_v2.g5282.t1"/>
    <property type="gene ID" value="JU765_v2.g5282"/>
</dbReference>
<dbReference type="Proteomes" id="UP000887576">
    <property type="component" value="Unplaced"/>
</dbReference>
<reference evidence="2" key="1">
    <citation type="submission" date="2022-11" db="UniProtKB">
        <authorList>
            <consortium name="WormBaseParasite"/>
        </authorList>
    </citation>
    <scope>IDENTIFICATION</scope>
</reference>
<sequence length="649" mass="69798">MDYLLLILDFVKTLKDDYYRIKPRRIGNLSFSVDTNDDLIYVISKGGTGVEDLKTVMLNGSYDFKNPVYLKRFKSKVKVESGKIHVGESGPKKPLPIPEKKSVSVLSKSNVMAKLFELKADEPSTSKIVSKEDAISGQKNDSITGVPTAVHLAVTGSTPPPEVAPTPTPQLLPTSTTTSSIPAAQVPQQQSPEVPIPPTPAPQLPPTSTTTSTPTSQVLQQKSLIPVKAMTSDENAPTLFEQINVPVQPVTEKPPNKEQVKKLLQKNRKEPTIDEPPNAEAETVSKEDATLRQKNDSIMAVPTAVHLAVTGSTPPPAVAPTPAPQLPPTSTTTSSIPAAQVHQQQSPATPIVVPVQQQVPIQETETVTKEDVTLRQKNDSIMGVPTAVHLPVTGSTPPPAVAPTPAPQLPPTSTTTSSIPAAQIPQQQSPASPVVVPVQQQQVPIQESKEQVSGNQPDDVSDQKYEMKSTTNEFVSASTRKMPLKRKVSEEYGNYENKKKYKIDQPKNDLDVSNTATGSTPPPAVAPTPAPQLLPTSTTTSSIPAAQVPQQQSPASPVVVPVQQQEPIQESKEPVSGNQPDDSSNQAVEEVATFYSFEMWEQKEIESAAKTPVSTPPCENVPKKIEVSPKKVETPKKQDTSDDDLPKSE</sequence>
<proteinExistence type="predicted"/>
<accession>A0AC34RAZ7</accession>
<organism evidence="1 2">
    <name type="scientific">Panagrolaimus sp. JU765</name>
    <dbReference type="NCBI Taxonomy" id="591449"/>
    <lineage>
        <taxon>Eukaryota</taxon>
        <taxon>Metazoa</taxon>
        <taxon>Ecdysozoa</taxon>
        <taxon>Nematoda</taxon>
        <taxon>Chromadorea</taxon>
        <taxon>Rhabditida</taxon>
        <taxon>Tylenchina</taxon>
        <taxon>Panagrolaimomorpha</taxon>
        <taxon>Panagrolaimoidea</taxon>
        <taxon>Panagrolaimidae</taxon>
        <taxon>Panagrolaimus</taxon>
    </lineage>
</organism>